<name>A0ABY0Z972_9PSED</name>
<dbReference type="PANTHER" id="PTHR46797">
    <property type="entry name" value="HTH-TYPE TRANSCRIPTIONAL REGULATOR"/>
    <property type="match status" value="1"/>
</dbReference>
<dbReference type="EMBL" id="FNTT01000002">
    <property type="protein sequence ID" value="SEE44887.1"/>
    <property type="molecule type" value="Genomic_DNA"/>
</dbReference>
<evidence type="ECO:0000256" key="1">
    <source>
        <dbReference type="ARBA" id="ARBA00023125"/>
    </source>
</evidence>
<dbReference type="Gene3D" id="1.10.260.40">
    <property type="entry name" value="lambda repressor-like DNA-binding domains"/>
    <property type="match status" value="1"/>
</dbReference>
<dbReference type="RefSeq" id="WP_074849615.1">
    <property type="nucleotide sequence ID" value="NZ_FNTT01000002.1"/>
</dbReference>
<feature type="domain" description="HTH cro/C1-type" evidence="2">
    <location>
        <begin position="11"/>
        <end position="65"/>
    </location>
</feature>
<dbReference type="CDD" id="cd00093">
    <property type="entry name" value="HTH_XRE"/>
    <property type="match status" value="1"/>
</dbReference>
<proteinExistence type="predicted"/>
<protein>
    <submittedName>
        <fullName evidence="3">Helix-turn-helix</fullName>
    </submittedName>
</protein>
<sequence length="82" mass="8912">MDTGLAFGKTLRKRRKEAGFTQEQLALEADIQRNYVSLIERGVNQPTITIIFKLAGALGCSPSSLVEDVEKLVSSGSHSDCD</sequence>
<dbReference type="SMART" id="SM00530">
    <property type="entry name" value="HTH_XRE"/>
    <property type="match status" value="1"/>
</dbReference>
<evidence type="ECO:0000313" key="4">
    <source>
        <dbReference type="Proteomes" id="UP000183915"/>
    </source>
</evidence>
<reference evidence="3 4" key="1">
    <citation type="submission" date="2016-10" db="EMBL/GenBank/DDBJ databases">
        <authorList>
            <person name="Varghese N."/>
            <person name="Submissions S."/>
        </authorList>
    </citation>
    <scope>NUCLEOTIDE SEQUENCE [LARGE SCALE GENOMIC DNA]</scope>
    <source>
        <strain evidence="3 4">BS3780</strain>
    </source>
</reference>
<organism evidence="3 4">
    <name type="scientific">Pseudomonas kilonensis</name>
    <dbReference type="NCBI Taxonomy" id="132476"/>
    <lineage>
        <taxon>Bacteria</taxon>
        <taxon>Pseudomonadati</taxon>
        <taxon>Pseudomonadota</taxon>
        <taxon>Gammaproteobacteria</taxon>
        <taxon>Pseudomonadales</taxon>
        <taxon>Pseudomonadaceae</taxon>
        <taxon>Pseudomonas</taxon>
    </lineage>
</organism>
<dbReference type="InterPro" id="IPR050807">
    <property type="entry name" value="TransReg_Diox_bact_type"/>
</dbReference>
<dbReference type="PANTHER" id="PTHR46797:SF1">
    <property type="entry name" value="METHYLPHOSPHONATE SYNTHASE"/>
    <property type="match status" value="1"/>
</dbReference>
<evidence type="ECO:0000313" key="3">
    <source>
        <dbReference type="EMBL" id="SEE44887.1"/>
    </source>
</evidence>
<gene>
    <name evidence="3" type="ORF">SAMN04490188_3894</name>
</gene>
<dbReference type="SUPFAM" id="SSF47413">
    <property type="entry name" value="lambda repressor-like DNA-binding domains"/>
    <property type="match status" value="1"/>
</dbReference>
<dbReference type="InterPro" id="IPR001387">
    <property type="entry name" value="Cro/C1-type_HTH"/>
</dbReference>
<comment type="caution">
    <text evidence="3">The sequence shown here is derived from an EMBL/GenBank/DDBJ whole genome shotgun (WGS) entry which is preliminary data.</text>
</comment>
<dbReference type="PROSITE" id="PS50943">
    <property type="entry name" value="HTH_CROC1"/>
    <property type="match status" value="1"/>
</dbReference>
<dbReference type="Pfam" id="PF01381">
    <property type="entry name" value="HTH_3"/>
    <property type="match status" value="1"/>
</dbReference>
<dbReference type="InterPro" id="IPR010982">
    <property type="entry name" value="Lambda_DNA-bd_dom_sf"/>
</dbReference>
<dbReference type="Proteomes" id="UP000183915">
    <property type="component" value="Unassembled WGS sequence"/>
</dbReference>
<keyword evidence="4" id="KW-1185">Reference proteome</keyword>
<keyword evidence="1" id="KW-0238">DNA-binding</keyword>
<accession>A0ABY0Z972</accession>
<evidence type="ECO:0000259" key="2">
    <source>
        <dbReference type="PROSITE" id="PS50943"/>
    </source>
</evidence>